<accession>A0A1I2CK93</accession>
<dbReference type="AlphaFoldDB" id="A0A1I2CK93"/>
<comment type="function">
    <text evidence="5">Catalyzes the phosphorylation of the 3'-hydroxyl group of dephosphocoenzyme A to form coenzyme A.</text>
</comment>
<gene>
    <name evidence="5" type="primary">coaE</name>
    <name evidence="7" type="ORF">SAMN05192532_10347</name>
</gene>
<dbReference type="FunFam" id="3.40.50.300:FF:000485">
    <property type="entry name" value="Dephospho-CoA kinase CAB5"/>
    <property type="match status" value="1"/>
</dbReference>
<evidence type="ECO:0000313" key="8">
    <source>
        <dbReference type="Proteomes" id="UP000199516"/>
    </source>
</evidence>
<keyword evidence="5" id="KW-0963">Cytoplasm</keyword>
<name>A0A1I2CK93_9BACI</name>
<evidence type="ECO:0000256" key="4">
    <source>
        <dbReference type="ARBA" id="ARBA00022993"/>
    </source>
</evidence>
<dbReference type="UniPathway" id="UPA00241">
    <property type="reaction ID" value="UER00356"/>
</dbReference>
<proteinExistence type="inferred from homology"/>
<keyword evidence="5" id="KW-0808">Transferase</keyword>
<dbReference type="Proteomes" id="UP000199516">
    <property type="component" value="Unassembled WGS sequence"/>
</dbReference>
<dbReference type="SUPFAM" id="SSF52540">
    <property type="entry name" value="P-loop containing nucleoside triphosphate hydrolases"/>
    <property type="match status" value="1"/>
</dbReference>
<comment type="similarity">
    <text evidence="1 5">Belongs to the CoaE family.</text>
</comment>
<dbReference type="GO" id="GO:0004140">
    <property type="term" value="F:dephospho-CoA kinase activity"/>
    <property type="evidence" value="ECO:0007669"/>
    <property type="project" value="UniProtKB-UniRule"/>
</dbReference>
<organism evidence="7 8">
    <name type="scientific">Alteribacillus iranensis</name>
    <dbReference type="NCBI Taxonomy" id="930128"/>
    <lineage>
        <taxon>Bacteria</taxon>
        <taxon>Bacillati</taxon>
        <taxon>Bacillota</taxon>
        <taxon>Bacilli</taxon>
        <taxon>Bacillales</taxon>
        <taxon>Bacillaceae</taxon>
        <taxon>Alteribacillus</taxon>
    </lineage>
</organism>
<evidence type="ECO:0000256" key="1">
    <source>
        <dbReference type="ARBA" id="ARBA00009018"/>
    </source>
</evidence>
<keyword evidence="8" id="KW-1185">Reference proteome</keyword>
<comment type="pathway">
    <text evidence="5">Cofactor biosynthesis; coenzyme A biosynthesis; CoA from (R)-pantothenate: step 5/5.</text>
</comment>
<dbReference type="EMBL" id="FONT01000003">
    <property type="protein sequence ID" value="SFE68721.1"/>
    <property type="molecule type" value="Genomic_DNA"/>
</dbReference>
<dbReference type="GO" id="GO:0015937">
    <property type="term" value="P:coenzyme A biosynthetic process"/>
    <property type="evidence" value="ECO:0007669"/>
    <property type="project" value="UniProtKB-UniRule"/>
</dbReference>
<keyword evidence="4 5" id="KW-0173">Coenzyme A biosynthesis</keyword>
<dbReference type="EC" id="2.7.1.24" evidence="5 6"/>
<dbReference type="PROSITE" id="PS51219">
    <property type="entry name" value="DPCK"/>
    <property type="match status" value="1"/>
</dbReference>
<dbReference type="Pfam" id="PF01121">
    <property type="entry name" value="CoaE"/>
    <property type="match status" value="1"/>
</dbReference>
<evidence type="ECO:0000256" key="2">
    <source>
        <dbReference type="ARBA" id="ARBA00022741"/>
    </source>
</evidence>
<comment type="catalytic activity">
    <reaction evidence="5">
        <text>3'-dephospho-CoA + ATP = ADP + CoA + H(+)</text>
        <dbReference type="Rhea" id="RHEA:18245"/>
        <dbReference type="ChEBI" id="CHEBI:15378"/>
        <dbReference type="ChEBI" id="CHEBI:30616"/>
        <dbReference type="ChEBI" id="CHEBI:57287"/>
        <dbReference type="ChEBI" id="CHEBI:57328"/>
        <dbReference type="ChEBI" id="CHEBI:456216"/>
        <dbReference type="EC" id="2.7.1.24"/>
    </reaction>
</comment>
<dbReference type="GO" id="GO:0005524">
    <property type="term" value="F:ATP binding"/>
    <property type="evidence" value="ECO:0007669"/>
    <property type="project" value="UniProtKB-UniRule"/>
</dbReference>
<evidence type="ECO:0000313" key="7">
    <source>
        <dbReference type="EMBL" id="SFE68721.1"/>
    </source>
</evidence>
<dbReference type="InterPro" id="IPR027417">
    <property type="entry name" value="P-loop_NTPase"/>
</dbReference>
<dbReference type="CDD" id="cd02022">
    <property type="entry name" value="DPCK"/>
    <property type="match status" value="1"/>
</dbReference>
<dbReference type="PANTHER" id="PTHR10695:SF46">
    <property type="entry name" value="BIFUNCTIONAL COENZYME A SYNTHASE-RELATED"/>
    <property type="match status" value="1"/>
</dbReference>
<reference evidence="7 8" key="1">
    <citation type="submission" date="2016-10" db="EMBL/GenBank/DDBJ databases">
        <authorList>
            <person name="de Groot N.N."/>
        </authorList>
    </citation>
    <scope>NUCLEOTIDE SEQUENCE [LARGE SCALE GENOMIC DNA]</scope>
    <source>
        <strain evidence="7 8">DSM 23995</strain>
    </source>
</reference>
<dbReference type="PANTHER" id="PTHR10695">
    <property type="entry name" value="DEPHOSPHO-COA KINASE-RELATED"/>
    <property type="match status" value="1"/>
</dbReference>
<dbReference type="NCBIfam" id="TIGR00152">
    <property type="entry name" value="dephospho-CoA kinase"/>
    <property type="match status" value="1"/>
</dbReference>
<evidence type="ECO:0000256" key="5">
    <source>
        <dbReference type="HAMAP-Rule" id="MF_00376"/>
    </source>
</evidence>
<keyword evidence="2 5" id="KW-0547">Nucleotide-binding</keyword>
<dbReference type="STRING" id="930128.SAMN05192532_10347"/>
<keyword evidence="5 7" id="KW-0418">Kinase</keyword>
<keyword evidence="3 5" id="KW-0067">ATP-binding</keyword>
<dbReference type="HAMAP" id="MF_00376">
    <property type="entry name" value="Dephospho_CoA_kinase"/>
    <property type="match status" value="1"/>
</dbReference>
<dbReference type="InterPro" id="IPR001977">
    <property type="entry name" value="Depp_CoAkinase"/>
</dbReference>
<protein>
    <recommendedName>
        <fullName evidence="5 6">Dephospho-CoA kinase</fullName>
        <ecNumber evidence="5 6">2.7.1.24</ecNumber>
    </recommendedName>
    <alternativeName>
        <fullName evidence="5">Dephosphocoenzyme A kinase</fullName>
    </alternativeName>
</protein>
<feature type="binding site" evidence="5">
    <location>
        <begin position="10"/>
        <end position="15"/>
    </location>
    <ligand>
        <name>ATP</name>
        <dbReference type="ChEBI" id="CHEBI:30616"/>
    </ligand>
</feature>
<evidence type="ECO:0000256" key="6">
    <source>
        <dbReference type="NCBIfam" id="TIGR00152"/>
    </source>
</evidence>
<comment type="subcellular location">
    <subcellularLocation>
        <location evidence="5">Cytoplasm</location>
    </subcellularLocation>
</comment>
<evidence type="ECO:0000256" key="3">
    <source>
        <dbReference type="ARBA" id="ARBA00022840"/>
    </source>
</evidence>
<dbReference type="GO" id="GO:0005737">
    <property type="term" value="C:cytoplasm"/>
    <property type="evidence" value="ECO:0007669"/>
    <property type="project" value="UniProtKB-SubCell"/>
</dbReference>
<dbReference type="Gene3D" id="3.40.50.300">
    <property type="entry name" value="P-loop containing nucleotide triphosphate hydrolases"/>
    <property type="match status" value="1"/>
</dbReference>
<sequence>MVIGLTGGIASGKSMIAEELKQRGFPVIDADNIAREIVEPGEEAYHQIVNKFGKEILQENGEIARKKLGQIIFTDESKRKQLNQIMHPSIRKRMLERKEELLEDGVKTIVFDIPLLVENKLQFMVDKVLLVYVNEEIQKERLMKRDGQGEEDALQRISSQMPLKDKKHHADAIIDNNGTKEQAIHQLERLLEKWVDG</sequence>